<protein>
    <submittedName>
        <fullName evidence="1">Uncharacterized protein</fullName>
    </submittedName>
</protein>
<sequence length="101" mass="11604">MTTLDILDRLQKDALRDRELRKHLLATRSEKDPLTVFCCLCRSFGYELYEMDLISAGEDFYAEMRRSTNGGGENSPKLEGEDDFYELLMASLQEAEKAAEK</sequence>
<dbReference type="RefSeq" id="WP_158421118.1">
    <property type="nucleotide sequence ID" value="NZ_JAOQJL010000009.1"/>
</dbReference>
<evidence type="ECO:0000313" key="2">
    <source>
        <dbReference type="Proteomes" id="UP001652409"/>
    </source>
</evidence>
<gene>
    <name evidence="1" type="ORF">OCV61_06445</name>
</gene>
<dbReference type="EMBL" id="JAOQJL010000009">
    <property type="protein sequence ID" value="MCU6765054.1"/>
    <property type="molecule type" value="Genomic_DNA"/>
</dbReference>
<dbReference type="Proteomes" id="UP001652409">
    <property type="component" value="Unassembled WGS sequence"/>
</dbReference>
<reference evidence="1 2" key="1">
    <citation type="journal article" date="2021" name="ISME Commun">
        <title>Automated analysis of genomic sequences facilitates high-throughput and comprehensive description of bacteria.</title>
        <authorList>
            <person name="Hitch T.C.A."/>
        </authorList>
    </citation>
    <scope>NUCLEOTIDE SEQUENCE [LARGE SCALE GENOMIC DNA]</scope>
    <source>
        <strain evidence="1 2">Sanger_23</strain>
    </source>
</reference>
<evidence type="ECO:0000313" key="1">
    <source>
        <dbReference type="EMBL" id="MCU6765054.1"/>
    </source>
</evidence>
<keyword evidence="2" id="KW-1185">Reference proteome</keyword>
<proteinExistence type="predicted"/>
<comment type="caution">
    <text evidence="1">The sequence shown here is derived from an EMBL/GenBank/DDBJ whole genome shotgun (WGS) entry which is preliminary data.</text>
</comment>
<name>A0ABT2TS33_9FIRM</name>
<accession>A0ABT2TS33</accession>
<organism evidence="1 2">
    <name type="scientific">Blautia ammoniilytica</name>
    <dbReference type="NCBI Taxonomy" id="2981782"/>
    <lineage>
        <taxon>Bacteria</taxon>
        <taxon>Bacillati</taxon>
        <taxon>Bacillota</taxon>
        <taxon>Clostridia</taxon>
        <taxon>Lachnospirales</taxon>
        <taxon>Lachnospiraceae</taxon>
        <taxon>Blautia</taxon>
    </lineage>
</organism>